<gene>
    <name evidence="2" type="ORF">M3P05_07390</name>
</gene>
<dbReference type="EMBL" id="JAMFLX010000007">
    <property type="protein sequence ID" value="MCL6269762.1"/>
    <property type="molecule type" value="Genomic_DNA"/>
</dbReference>
<dbReference type="Gene3D" id="2.40.10.220">
    <property type="entry name" value="predicted glycosyltransferase like domains"/>
    <property type="match status" value="1"/>
</dbReference>
<sequence length="115" mass="13223">MTDLQPEQRRHVRKRLDCTVPAIRTDNGQPLGYLADISKEGFKVICPVPLERESQLDLILELPNADSVRQIEVTAECRWCLPAEESEEFGAGFHIKSISDQNQVALNYFIRDFEY</sequence>
<dbReference type="SUPFAM" id="SSF141371">
    <property type="entry name" value="PilZ domain-like"/>
    <property type="match status" value="1"/>
</dbReference>
<accession>A0ABT0PEF3</accession>
<dbReference type="InterPro" id="IPR009875">
    <property type="entry name" value="PilZ_domain"/>
</dbReference>
<dbReference type="Proteomes" id="UP001203338">
    <property type="component" value="Unassembled WGS sequence"/>
</dbReference>
<name>A0ABT0PEF3_9GAMM</name>
<keyword evidence="3" id="KW-1185">Reference proteome</keyword>
<organism evidence="2 3">
    <name type="scientific">Parendozoicomonas callyspongiae</name>
    <dbReference type="NCBI Taxonomy" id="2942213"/>
    <lineage>
        <taxon>Bacteria</taxon>
        <taxon>Pseudomonadati</taxon>
        <taxon>Pseudomonadota</taxon>
        <taxon>Gammaproteobacteria</taxon>
        <taxon>Oceanospirillales</taxon>
        <taxon>Endozoicomonadaceae</taxon>
        <taxon>Parendozoicomonas</taxon>
    </lineage>
</organism>
<dbReference type="RefSeq" id="WP_249698845.1">
    <property type="nucleotide sequence ID" value="NZ_JAMFLX010000007.1"/>
</dbReference>
<protein>
    <submittedName>
        <fullName evidence="2">PilZ domain-containing protein</fullName>
    </submittedName>
</protein>
<evidence type="ECO:0000313" key="2">
    <source>
        <dbReference type="EMBL" id="MCL6269762.1"/>
    </source>
</evidence>
<evidence type="ECO:0000313" key="3">
    <source>
        <dbReference type="Proteomes" id="UP001203338"/>
    </source>
</evidence>
<reference evidence="2 3" key="1">
    <citation type="submission" date="2022-05" db="EMBL/GenBank/DDBJ databases">
        <authorList>
            <person name="Park J.-S."/>
        </authorList>
    </citation>
    <scope>NUCLEOTIDE SEQUENCE [LARGE SCALE GENOMIC DNA]</scope>
    <source>
        <strain evidence="2 3">2012CJ34-2</strain>
    </source>
</reference>
<dbReference type="Pfam" id="PF07238">
    <property type="entry name" value="PilZ"/>
    <property type="match status" value="1"/>
</dbReference>
<feature type="domain" description="PilZ" evidence="1">
    <location>
        <begin position="7"/>
        <end position="110"/>
    </location>
</feature>
<comment type="caution">
    <text evidence="2">The sequence shown here is derived from an EMBL/GenBank/DDBJ whole genome shotgun (WGS) entry which is preliminary data.</text>
</comment>
<evidence type="ECO:0000259" key="1">
    <source>
        <dbReference type="Pfam" id="PF07238"/>
    </source>
</evidence>
<proteinExistence type="predicted"/>